<keyword evidence="1" id="KW-1133">Transmembrane helix</keyword>
<organism evidence="2">
    <name type="scientific">Klebsiella pneumoniae</name>
    <dbReference type="NCBI Taxonomy" id="573"/>
    <lineage>
        <taxon>Bacteria</taxon>
        <taxon>Pseudomonadati</taxon>
        <taxon>Pseudomonadota</taxon>
        <taxon>Gammaproteobacteria</taxon>
        <taxon>Enterobacterales</taxon>
        <taxon>Enterobacteriaceae</taxon>
        <taxon>Klebsiella/Raoultella group</taxon>
        <taxon>Klebsiella</taxon>
        <taxon>Klebsiella pneumoniae complex</taxon>
    </lineage>
</organism>
<reference evidence="3" key="1">
    <citation type="submission" date="2018-07" db="EMBL/GenBank/DDBJ databases">
        <title>Draft genome sequence of Klebsiella pneumoniae K293.</title>
        <authorList>
            <person name="He F."/>
        </authorList>
    </citation>
    <scope>NUCLEOTIDE SEQUENCE</scope>
    <source>
        <strain evidence="3">K293</strain>
    </source>
</reference>
<keyword evidence="1" id="KW-0472">Membrane</keyword>
<dbReference type="RefSeq" id="WP_094818794.1">
    <property type="nucleotide sequence ID" value="NZ_CABWPH010000006.1"/>
</dbReference>
<gene>
    <name evidence="3" type="ORF">DW286_13105</name>
    <name evidence="2" type="ORF">GNE73_00100</name>
</gene>
<sequence>MELKIYNRIILAVSMVLLCSCVFIICYSIKFNGVKIEFDGISDWISSLSTFGTLVVAYSAYKKAPEWLNQRMHEDAFFLAKKLMLDDYPLLKRKVDKAGALVSYNDAQLDMIGDDFKLFMSVDDCDKALSVFHDLQYTPSQIKINLESLSKLGWSIRSEILIINEKMDAHYKAMNKAYVMAYTAIRTIVANPEGEYRAIYSKSIESSFKKFAKHEEQFDLLYDEIRKMHKKIPDYFNIEKM</sequence>
<dbReference type="PROSITE" id="PS51257">
    <property type="entry name" value="PROKAR_LIPOPROTEIN"/>
    <property type="match status" value="1"/>
</dbReference>
<reference evidence="2" key="2">
    <citation type="submission" date="2019-11" db="EMBL/GenBank/DDBJ databases">
        <title>Emergence of a novel subclone of carbapenem-resistant Klebsiella pneumoniae ST11 with enhanced virulence and transmissibility: a molecular epidemiological, clinical, genomic study.</title>
        <authorList>
            <person name="Zhou K."/>
        </authorList>
    </citation>
    <scope>NUCLEOTIDE SEQUENCE</scope>
    <source>
        <strain evidence="2">KP_33316</strain>
    </source>
</reference>
<dbReference type="EMBL" id="QRCF01000012">
    <property type="protein sequence ID" value="RDT91695.1"/>
    <property type="molecule type" value="Genomic_DNA"/>
</dbReference>
<feature type="transmembrane region" description="Helical" evidence="1">
    <location>
        <begin position="9"/>
        <end position="29"/>
    </location>
</feature>
<accession>A0A6A9CAN1</accession>
<protein>
    <submittedName>
        <fullName evidence="2">Uncharacterized protein</fullName>
    </submittedName>
</protein>
<comment type="caution">
    <text evidence="2">The sequence shown here is derived from an EMBL/GenBank/DDBJ whole genome shotgun (WGS) entry which is preliminary data.</text>
</comment>
<evidence type="ECO:0000313" key="2">
    <source>
        <dbReference type="EMBL" id="MTZ06702.1"/>
    </source>
</evidence>
<dbReference type="Proteomes" id="UP000254657">
    <property type="component" value="Unassembled WGS sequence"/>
</dbReference>
<evidence type="ECO:0000313" key="3">
    <source>
        <dbReference type="EMBL" id="RDT91695.1"/>
    </source>
</evidence>
<evidence type="ECO:0000256" key="1">
    <source>
        <dbReference type="SAM" id="Phobius"/>
    </source>
</evidence>
<name>A0A6A9CAN1_KLEPN</name>
<dbReference type="AlphaFoldDB" id="A0A6A9CAN1"/>
<feature type="transmembrane region" description="Helical" evidence="1">
    <location>
        <begin position="41"/>
        <end position="61"/>
    </location>
</feature>
<keyword evidence="1" id="KW-0812">Transmembrane</keyword>
<dbReference type="EMBL" id="WNQA01000001">
    <property type="protein sequence ID" value="MTZ06702.1"/>
    <property type="molecule type" value="Genomic_DNA"/>
</dbReference>
<proteinExistence type="predicted"/>